<dbReference type="AlphaFoldDB" id="T1GSE0"/>
<feature type="chain" id="PRO_5004588507" evidence="2">
    <location>
        <begin position="22"/>
        <end position="203"/>
    </location>
</feature>
<feature type="compositionally biased region" description="Basic and acidic residues" evidence="1">
    <location>
        <begin position="125"/>
        <end position="158"/>
    </location>
</feature>
<dbReference type="HOGENOM" id="CLU_1350268_0_0_1"/>
<dbReference type="EnsemblMetazoa" id="MESCA006595-RA">
    <property type="protein sequence ID" value="MESCA006595-PA"/>
    <property type="gene ID" value="MESCA006595"/>
</dbReference>
<evidence type="ECO:0000313" key="3">
    <source>
        <dbReference type="EnsemblMetazoa" id="MESCA006595-PA"/>
    </source>
</evidence>
<reference evidence="3" key="2">
    <citation type="submission" date="2015-06" db="UniProtKB">
        <authorList>
            <consortium name="EnsemblMetazoa"/>
        </authorList>
    </citation>
    <scope>IDENTIFICATION</scope>
</reference>
<evidence type="ECO:0000256" key="1">
    <source>
        <dbReference type="SAM" id="MobiDB-lite"/>
    </source>
</evidence>
<keyword evidence="2" id="KW-0732">Signal</keyword>
<dbReference type="EMBL" id="CAQQ02116441">
    <property type="status" value="NOT_ANNOTATED_CDS"/>
    <property type="molecule type" value="Genomic_DNA"/>
</dbReference>
<feature type="compositionally biased region" description="Basic and acidic residues" evidence="1">
    <location>
        <begin position="165"/>
        <end position="180"/>
    </location>
</feature>
<organism evidence="3 4">
    <name type="scientific">Megaselia scalaris</name>
    <name type="common">Humpbacked fly</name>
    <name type="synonym">Phora scalaris</name>
    <dbReference type="NCBI Taxonomy" id="36166"/>
    <lineage>
        <taxon>Eukaryota</taxon>
        <taxon>Metazoa</taxon>
        <taxon>Ecdysozoa</taxon>
        <taxon>Arthropoda</taxon>
        <taxon>Hexapoda</taxon>
        <taxon>Insecta</taxon>
        <taxon>Pterygota</taxon>
        <taxon>Neoptera</taxon>
        <taxon>Endopterygota</taxon>
        <taxon>Diptera</taxon>
        <taxon>Brachycera</taxon>
        <taxon>Muscomorpha</taxon>
        <taxon>Platypezoidea</taxon>
        <taxon>Phoridae</taxon>
        <taxon>Megaseliini</taxon>
        <taxon>Megaselia</taxon>
    </lineage>
</organism>
<feature type="signal peptide" evidence="2">
    <location>
        <begin position="1"/>
        <end position="21"/>
    </location>
</feature>
<feature type="region of interest" description="Disordered" evidence="1">
    <location>
        <begin position="123"/>
        <end position="203"/>
    </location>
</feature>
<feature type="compositionally biased region" description="Pro residues" evidence="1">
    <location>
        <begin position="78"/>
        <end position="88"/>
    </location>
</feature>
<evidence type="ECO:0000313" key="4">
    <source>
        <dbReference type="Proteomes" id="UP000015102"/>
    </source>
</evidence>
<protein>
    <submittedName>
        <fullName evidence="3">Uncharacterized protein</fullName>
    </submittedName>
</protein>
<reference evidence="4" key="1">
    <citation type="submission" date="2013-02" db="EMBL/GenBank/DDBJ databases">
        <authorList>
            <person name="Hughes D."/>
        </authorList>
    </citation>
    <scope>NUCLEOTIDE SEQUENCE</scope>
    <source>
        <strain>Durham</strain>
        <strain evidence="4">NC isolate 2 -- Noor lab</strain>
    </source>
</reference>
<dbReference type="Proteomes" id="UP000015102">
    <property type="component" value="Unassembled WGS sequence"/>
</dbReference>
<proteinExistence type="predicted"/>
<evidence type="ECO:0000256" key="2">
    <source>
        <dbReference type="SAM" id="SignalP"/>
    </source>
</evidence>
<sequence length="203" mass="23434">MKLILFGFLALFVCTFAISKAEETVGRKFFLAGTKDDDANGRKFLGIPTTPKDKEDDTDGRKFLDSHHYHDHGHCSCPPGPPGPPGVPGVPGIPGRPGRNVNNRVRAFDEEFERRDYYDDYDTGYSRKYDDYRPSHHYRDDNPRYYKDDYDVPRHYREPLPPPRRSYDRAPEEVGRKPSEGRSFSENSRLVSAKQKNPFVKYA</sequence>
<dbReference type="Gene3D" id="1.20.5.320">
    <property type="entry name" value="6-Phosphogluconate Dehydrogenase, domain 3"/>
    <property type="match status" value="1"/>
</dbReference>
<accession>T1GSE0</accession>
<feature type="region of interest" description="Disordered" evidence="1">
    <location>
        <begin position="73"/>
        <end position="104"/>
    </location>
</feature>
<keyword evidence="4" id="KW-1185">Reference proteome</keyword>
<name>T1GSE0_MEGSC</name>